<evidence type="ECO:0000313" key="10">
    <source>
        <dbReference type="Proteomes" id="UP000037395"/>
    </source>
</evidence>
<evidence type="ECO:0000256" key="5">
    <source>
        <dbReference type="ARBA" id="ARBA00022989"/>
    </source>
</evidence>
<keyword evidence="5 8" id="KW-1133">Transmembrane helix</keyword>
<feature type="transmembrane region" description="Helical" evidence="8">
    <location>
        <begin position="79"/>
        <end position="100"/>
    </location>
</feature>
<dbReference type="GO" id="GO:0015109">
    <property type="term" value="F:chromate transmembrane transporter activity"/>
    <property type="evidence" value="ECO:0007669"/>
    <property type="project" value="InterPro"/>
</dbReference>
<dbReference type="PANTHER" id="PTHR43663">
    <property type="entry name" value="CHROMATE TRANSPORT PROTEIN-RELATED"/>
    <property type="match status" value="1"/>
</dbReference>
<feature type="compositionally biased region" description="Basic residues" evidence="7">
    <location>
        <begin position="151"/>
        <end position="167"/>
    </location>
</feature>
<evidence type="ECO:0000256" key="4">
    <source>
        <dbReference type="ARBA" id="ARBA00022692"/>
    </source>
</evidence>
<feature type="compositionally biased region" description="Low complexity" evidence="7">
    <location>
        <begin position="243"/>
        <end position="260"/>
    </location>
</feature>
<keyword evidence="6 8" id="KW-0472">Membrane</keyword>
<feature type="region of interest" description="Disordered" evidence="7">
    <location>
        <begin position="243"/>
        <end position="270"/>
    </location>
</feature>
<comment type="caution">
    <text evidence="9">The sequence shown here is derived from an EMBL/GenBank/DDBJ whole genome shotgun (WGS) entry which is preliminary data.</text>
</comment>
<dbReference type="Pfam" id="PF02417">
    <property type="entry name" value="Chromate_transp"/>
    <property type="match status" value="1"/>
</dbReference>
<dbReference type="InterPro" id="IPR003370">
    <property type="entry name" value="Chromate_transpt"/>
</dbReference>
<comment type="subcellular location">
    <subcellularLocation>
        <location evidence="1">Cell membrane</location>
        <topology evidence="1">Multi-pass membrane protein</topology>
    </subcellularLocation>
</comment>
<evidence type="ECO:0000256" key="2">
    <source>
        <dbReference type="ARBA" id="ARBA00005262"/>
    </source>
</evidence>
<evidence type="ECO:0000256" key="7">
    <source>
        <dbReference type="SAM" id="MobiDB-lite"/>
    </source>
</evidence>
<evidence type="ECO:0000256" key="6">
    <source>
        <dbReference type="ARBA" id="ARBA00023136"/>
    </source>
</evidence>
<evidence type="ECO:0000313" key="9">
    <source>
        <dbReference type="EMBL" id="OEV39445.1"/>
    </source>
</evidence>
<feature type="region of interest" description="Disordered" evidence="7">
    <location>
        <begin position="283"/>
        <end position="332"/>
    </location>
</feature>
<keyword evidence="10" id="KW-1185">Reference proteome</keyword>
<dbReference type="AlphaFoldDB" id="A0A1E7NFN5"/>
<evidence type="ECO:0000256" key="1">
    <source>
        <dbReference type="ARBA" id="ARBA00004651"/>
    </source>
</evidence>
<evidence type="ECO:0008006" key="11">
    <source>
        <dbReference type="Google" id="ProtNLM"/>
    </source>
</evidence>
<accession>A0A1E7NFN5</accession>
<reference evidence="9" key="1">
    <citation type="submission" date="2016-08" db="EMBL/GenBank/DDBJ databases">
        <title>Sequencing, Assembly and Comparative Genomics of S. aureofaciens ATCC 10762.</title>
        <authorList>
            <person name="Gradnigo J.S."/>
            <person name="Johnson N."/>
            <person name="Somerville G.A."/>
        </authorList>
    </citation>
    <scope>NUCLEOTIDE SEQUENCE [LARGE SCALE GENOMIC DNA]</scope>
    <source>
        <strain evidence="9">ATCC 10762</strain>
    </source>
</reference>
<feature type="transmembrane region" description="Helical" evidence="8">
    <location>
        <begin position="32"/>
        <end position="58"/>
    </location>
</feature>
<protein>
    <recommendedName>
        <fullName evidence="11">Chromate transporter</fullName>
    </recommendedName>
</protein>
<comment type="similarity">
    <text evidence="2">Belongs to the chromate ion transporter (CHR) (TC 2.A.51) family.</text>
</comment>
<dbReference type="EMBL" id="JPRF03000001">
    <property type="protein sequence ID" value="OEV39445.1"/>
    <property type="molecule type" value="Genomic_DNA"/>
</dbReference>
<feature type="transmembrane region" description="Helical" evidence="8">
    <location>
        <begin position="198"/>
        <end position="221"/>
    </location>
</feature>
<name>A0A1E7NFN5_KITAU</name>
<organism evidence="9 10">
    <name type="scientific">Kitasatospora aureofaciens</name>
    <name type="common">Streptomyces aureofaciens</name>
    <dbReference type="NCBI Taxonomy" id="1894"/>
    <lineage>
        <taxon>Bacteria</taxon>
        <taxon>Bacillati</taxon>
        <taxon>Actinomycetota</taxon>
        <taxon>Actinomycetes</taxon>
        <taxon>Kitasatosporales</taxon>
        <taxon>Streptomycetaceae</taxon>
        <taxon>Kitasatospora</taxon>
    </lineage>
</organism>
<proteinExistence type="inferred from homology"/>
<feature type="transmembrane region" description="Helical" evidence="8">
    <location>
        <begin position="170"/>
        <end position="186"/>
    </location>
</feature>
<dbReference type="GO" id="GO:0005886">
    <property type="term" value="C:plasma membrane"/>
    <property type="evidence" value="ECO:0007669"/>
    <property type="project" value="UniProtKB-SubCell"/>
</dbReference>
<dbReference type="PANTHER" id="PTHR43663:SF1">
    <property type="entry name" value="CHROMATE TRANSPORTER"/>
    <property type="match status" value="1"/>
</dbReference>
<evidence type="ECO:0000256" key="8">
    <source>
        <dbReference type="SAM" id="Phobius"/>
    </source>
</evidence>
<dbReference type="InterPro" id="IPR052518">
    <property type="entry name" value="CHR_Transporter"/>
</dbReference>
<gene>
    <name evidence="9" type="ORF">HS99_0001725</name>
</gene>
<dbReference type="Proteomes" id="UP000037395">
    <property type="component" value="Unassembled WGS sequence"/>
</dbReference>
<evidence type="ECO:0000256" key="3">
    <source>
        <dbReference type="ARBA" id="ARBA00022475"/>
    </source>
</evidence>
<sequence length="346" mass="36843">MAAVAVQAATSLVPASWKRVGGQRPAQARWTGYVLAGGAAALLIGPWMVLVLVAAPLPEVAVHTRREAAPRPRRRSARPLPLALAAPAGGGLLALAWVAFKVGALSYGRGFVIIPLMQTDAVHQYHWMTDGQFLNAVALGQITPGPVGPDRRRRRLRGGRHSRRTARRRGGLAPSFLFVIFGGRHFDALRADPRVQAFFGGASPAVIGAVAGSAVPLAVALQHAWKYGVPRWLPSDCLPRGAASSAPSSVPARSVSSRRPSAGRRAEQPQRIFRGLGTTVPHIVHPPQGGPFSRGGRALRPRRVRDRSVLPGKGGRVVPFTQEHVPAPPAASSRRSKSWCAIVIYP</sequence>
<keyword evidence="3" id="KW-1003">Cell membrane</keyword>
<feature type="region of interest" description="Disordered" evidence="7">
    <location>
        <begin position="148"/>
        <end position="167"/>
    </location>
</feature>
<keyword evidence="4 8" id="KW-0812">Transmembrane</keyword>